<dbReference type="InterPro" id="IPR005895">
    <property type="entry name" value="ABC_transptr_haem_export_CcmA"/>
</dbReference>
<evidence type="ECO:0000256" key="3">
    <source>
        <dbReference type="ARBA" id="ARBA00022748"/>
    </source>
</evidence>
<dbReference type="GO" id="GO:0022857">
    <property type="term" value="F:transmembrane transporter activity"/>
    <property type="evidence" value="ECO:0007669"/>
    <property type="project" value="InterPro"/>
</dbReference>
<comment type="caution">
    <text evidence="8">The sequence shown here is derived from an EMBL/GenBank/DDBJ whole genome shotgun (WGS) entry which is preliminary data.</text>
</comment>
<dbReference type="PANTHER" id="PTHR43499:SF1">
    <property type="entry name" value="ABC TRANSPORTER I FAMILY MEMBER 1"/>
    <property type="match status" value="1"/>
</dbReference>
<evidence type="ECO:0000256" key="2">
    <source>
        <dbReference type="ARBA" id="ARBA00022741"/>
    </source>
</evidence>
<dbReference type="GO" id="GO:0016887">
    <property type="term" value="F:ATP hydrolysis activity"/>
    <property type="evidence" value="ECO:0007669"/>
    <property type="project" value="InterPro"/>
</dbReference>
<dbReference type="PROSITE" id="PS00211">
    <property type="entry name" value="ABC_TRANSPORTER_1"/>
    <property type="match status" value="1"/>
</dbReference>
<dbReference type="AlphaFoldDB" id="A0A2S5TDQ1"/>
<dbReference type="SUPFAM" id="SSF52540">
    <property type="entry name" value="P-loop containing nucleoside triphosphate hydrolases"/>
    <property type="match status" value="1"/>
</dbReference>
<dbReference type="InterPro" id="IPR027417">
    <property type="entry name" value="P-loop_NTPase"/>
</dbReference>
<accession>A0A2S5TDQ1</accession>
<dbReference type="NCBIfam" id="TIGR01189">
    <property type="entry name" value="ccmA"/>
    <property type="match status" value="1"/>
</dbReference>
<dbReference type="GO" id="GO:0017004">
    <property type="term" value="P:cytochrome complex assembly"/>
    <property type="evidence" value="ECO:0007669"/>
    <property type="project" value="UniProtKB-KW"/>
</dbReference>
<evidence type="ECO:0000256" key="5">
    <source>
        <dbReference type="ARBA" id="ARBA00022967"/>
    </source>
</evidence>
<keyword evidence="1" id="KW-0813">Transport</keyword>
<dbReference type="GO" id="GO:0005524">
    <property type="term" value="F:ATP binding"/>
    <property type="evidence" value="ECO:0007669"/>
    <property type="project" value="UniProtKB-KW"/>
</dbReference>
<gene>
    <name evidence="8" type="primary">ccmA</name>
    <name evidence="8" type="ORF">C3942_14435</name>
</gene>
<evidence type="ECO:0000256" key="4">
    <source>
        <dbReference type="ARBA" id="ARBA00022840"/>
    </source>
</evidence>
<evidence type="ECO:0000256" key="6">
    <source>
        <dbReference type="ARBA" id="ARBA00023136"/>
    </source>
</evidence>
<keyword evidence="4 8" id="KW-0067">ATP-binding</keyword>
<evidence type="ECO:0000259" key="7">
    <source>
        <dbReference type="PROSITE" id="PS50893"/>
    </source>
</evidence>
<feature type="domain" description="ABC transporter" evidence="7">
    <location>
        <begin position="8"/>
        <end position="200"/>
    </location>
</feature>
<dbReference type="Proteomes" id="UP000238220">
    <property type="component" value="Unassembled WGS sequence"/>
</dbReference>
<organism evidence="8 9">
    <name type="scientific">Solimonas fluminis</name>
    <dbReference type="NCBI Taxonomy" id="2086571"/>
    <lineage>
        <taxon>Bacteria</taxon>
        <taxon>Pseudomonadati</taxon>
        <taxon>Pseudomonadota</taxon>
        <taxon>Gammaproteobacteria</taxon>
        <taxon>Nevskiales</taxon>
        <taxon>Nevskiaceae</taxon>
        <taxon>Solimonas</taxon>
    </lineage>
</organism>
<dbReference type="InterPro" id="IPR003439">
    <property type="entry name" value="ABC_transporter-like_ATP-bd"/>
</dbReference>
<dbReference type="EMBL" id="PSNW01000008">
    <property type="protein sequence ID" value="PPE73027.1"/>
    <property type="molecule type" value="Genomic_DNA"/>
</dbReference>
<evidence type="ECO:0000313" key="9">
    <source>
        <dbReference type="Proteomes" id="UP000238220"/>
    </source>
</evidence>
<evidence type="ECO:0000256" key="1">
    <source>
        <dbReference type="ARBA" id="ARBA00022448"/>
    </source>
</evidence>
<dbReference type="PROSITE" id="PS50893">
    <property type="entry name" value="ABC_TRANSPORTER_2"/>
    <property type="match status" value="1"/>
</dbReference>
<keyword evidence="5" id="KW-1278">Translocase</keyword>
<name>A0A2S5TDQ1_9GAMM</name>
<keyword evidence="3" id="KW-0201">Cytochrome c-type biogenesis</keyword>
<keyword evidence="9" id="KW-1185">Reference proteome</keyword>
<dbReference type="RefSeq" id="WP_104231066.1">
    <property type="nucleotide sequence ID" value="NZ_PSNW01000008.1"/>
</dbReference>
<evidence type="ECO:0000313" key="8">
    <source>
        <dbReference type="EMBL" id="PPE73027.1"/>
    </source>
</evidence>
<dbReference type="Gene3D" id="3.40.50.300">
    <property type="entry name" value="P-loop containing nucleotide triphosphate hydrolases"/>
    <property type="match status" value="1"/>
</dbReference>
<reference evidence="8 9" key="1">
    <citation type="submission" date="2018-02" db="EMBL/GenBank/DDBJ databases">
        <title>Genome sequencing of Solimonas sp. HR-BB.</title>
        <authorList>
            <person name="Lee Y."/>
            <person name="Jeon C.O."/>
        </authorList>
    </citation>
    <scope>NUCLEOTIDE SEQUENCE [LARGE SCALE GENOMIC DNA]</scope>
    <source>
        <strain evidence="8 9">HR-BB</strain>
    </source>
</reference>
<keyword evidence="2" id="KW-0547">Nucleotide-binding</keyword>
<dbReference type="InterPro" id="IPR017871">
    <property type="entry name" value="ABC_transporter-like_CS"/>
</dbReference>
<sequence length="200" mass="21333">MPPPSLQLEIRDLAVRRGPRLLFEGLGFALSGGEILHLQGANGAGKTSLLETLAGLRRPAAGQVRGLPEEGGLHWLGHRNGLNLNLSVLENLEFWCGLNGAGAAACQPALERVGIWKLRHRLVRTLSAGQKRRAALARLLAQRRPLWLLDEPLDGLDRQGLELFAQLLAEHAAGGGGALVTSHQPLPAGLAGVRILVLNP</sequence>
<proteinExistence type="predicted"/>
<protein>
    <submittedName>
        <fullName evidence="8">Heme ABC exporter ATP-binding protein CcmA</fullName>
    </submittedName>
</protein>
<dbReference type="Pfam" id="PF00005">
    <property type="entry name" value="ABC_tran"/>
    <property type="match status" value="1"/>
</dbReference>
<dbReference type="InterPro" id="IPR003593">
    <property type="entry name" value="AAA+_ATPase"/>
</dbReference>
<dbReference type="OrthoDB" id="9800654at2"/>
<keyword evidence="6" id="KW-0472">Membrane</keyword>
<dbReference type="SMART" id="SM00382">
    <property type="entry name" value="AAA"/>
    <property type="match status" value="1"/>
</dbReference>
<dbReference type="PANTHER" id="PTHR43499">
    <property type="entry name" value="ABC TRANSPORTER I FAMILY MEMBER 1"/>
    <property type="match status" value="1"/>
</dbReference>